<keyword evidence="5" id="KW-0862">Zinc</keyword>
<dbReference type="PANTHER" id="PTHR14678">
    <property type="entry name" value="PROLINE-RICH PROTEIN 35-RELATED"/>
    <property type="match status" value="1"/>
</dbReference>
<dbReference type="Proteomes" id="UP000018468">
    <property type="component" value="Linkage group LG10"/>
</dbReference>
<dbReference type="EMBL" id="AHAT01000595">
    <property type="status" value="NOT_ANNOTATED_CDS"/>
    <property type="molecule type" value="Genomic_DNA"/>
</dbReference>
<dbReference type="GO" id="GO:0000978">
    <property type="term" value="F:RNA polymerase II cis-regulatory region sequence-specific DNA binding"/>
    <property type="evidence" value="ECO:0000318"/>
    <property type="project" value="GO_Central"/>
</dbReference>
<dbReference type="GeneID" id="102688180"/>
<evidence type="ECO:0000256" key="6">
    <source>
        <dbReference type="ARBA" id="ARBA00023015"/>
    </source>
</evidence>
<feature type="compositionally biased region" description="Polar residues" evidence="11">
    <location>
        <begin position="629"/>
        <end position="641"/>
    </location>
</feature>
<dbReference type="PANTHER" id="PTHR14678:SF1">
    <property type="entry name" value="ZINC FINGER PROTEIN 750"/>
    <property type="match status" value="1"/>
</dbReference>
<dbReference type="GO" id="GO:1990841">
    <property type="term" value="F:promoter-specific chromatin binding"/>
    <property type="evidence" value="ECO:0000318"/>
    <property type="project" value="GO_Central"/>
</dbReference>
<dbReference type="OMA" id="TERINDK"/>
<reference evidence="13" key="3">
    <citation type="submission" date="2025-09" db="UniProtKB">
        <authorList>
            <consortium name="Ensembl"/>
        </authorList>
    </citation>
    <scope>IDENTIFICATION</scope>
</reference>
<dbReference type="AlphaFoldDB" id="W5N9F9"/>
<name>W5N9F9_LEPOC</name>
<dbReference type="GO" id="GO:0008544">
    <property type="term" value="P:epidermis development"/>
    <property type="evidence" value="ECO:0000318"/>
    <property type="project" value="GO_Central"/>
</dbReference>
<dbReference type="GO" id="GO:0030154">
    <property type="term" value="P:cell differentiation"/>
    <property type="evidence" value="ECO:0007669"/>
    <property type="project" value="UniProtKB-KW"/>
</dbReference>
<reference evidence="13" key="2">
    <citation type="submission" date="2025-08" db="UniProtKB">
        <authorList>
            <consortium name="Ensembl"/>
        </authorList>
    </citation>
    <scope>IDENTIFICATION</scope>
</reference>
<reference evidence="14" key="1">
    <citation type="submission" date="2011-12" db="EMBL/GenBank/DDBJ databases">
        <title>The Draft Genome of Lepisosteus oculatus.</title>
        <authorList>
            <consortium name="The Broad Institute Genome Assembly &amp; Analysis Group"/>
            <consortium name="Computational R&amp;D Group"/>
            <consortium name="and Sequencing Platform"/>
            <person name="Di Palma F."/>
            <person name="Alfoldi J."/>
            <person name="Johnson J."/>
            <person name="Berlin A."/>
            <person name="Gnerre S."/>
            <person name="Jaffe D."/>
            <person name="MacCallum I."/>
            <person name="Young S."/>
            <person name="Walker B.J."/>
            <person name="Lander E.S."/>
            <person name="Lindblad-Toh K."/>
        </authorList>
    </citation>
    <scope>NUCLEOTIDE SEQUENCE [LARGE SCALE GENOMIC DNA]</scope>
</reference>
<keyword evidence="3" id="KW-0863">Zinc-finger</keyword>
<keyword evidence="9" id="KW-0539">Nucleus</keyword>
<dbReference type="FunCoup" id="W5N9F9">
    <property type="interactions" value="588"/>
</dbReference>
<dbReference type="Bgee" id="ENSLOCG00000014010">
    <property type="expression patterns" value="Expressed in zone of skin and 4 other cell types or tissues"/>
</dbReference>
<keyword evidence="2" id="KW-0479">Metal-binding</keyword>
<evidence type="ECO:0000256" key="7">
    <source>
        <dbReference type="ARBA" id="ARBA00023159"/>
    </source>
</evidence>
<dbReference type="InParanoid" id="W5N9F9"/>
<feature type="compositionally biased region" description="Basic and acidic residues" evidence="11">
    <location>
        <begin position="363"/>
        <end position="372"/>
    </location>
</feature>
<evidence type="ECO:0000256" key="10">
    <source>
        <dbReference type="ARBA" id="ARBA00040216"/>
    </source>
</evidence>
<keyword evidence="8" id="KW-0804">Transcription</keyword>
<accession>W5N9F9</accession>
<protein>
    <recommendedName>
        <fullName evidence="10">Zinc finger protein 750</fullName>
    </recommendedName>
</protein>
<dbReference type="GeneTree" id="ENSGT00530000063870"/>
<evidence type="ECO:0000313" key="14">
    <source>
        <dbReference type="Proteomes" id="UP000018468"/>
    </source>
</evidence>
<dbReference type="Pfam" id="PF15269">
    <property type="entry name" value="zf-C2H2_7"/>
    <property type="match status" value="1"/>
</dbReference>
<comment type="subcellular location">
    <subcellularLocation>
        <location evidence="1">Nucleus</location>
    </subcellularLocation>
</comment>
<sequence>MSSTKERKPKKPHYIPRPPGKPFKYHCFQCPFTCNEKSHLFNHMKYNLCRNSITLVSEQDRSGKPAKPAAADPSLRVSAEPTDKHSIPAAEESVSAKDDALPEQRITEEPEEEAQSQRRRGSQSPTGSLQRDLKVRLPESRMDKQPEPIPRPSAFVPIAAHRPVDRTDNRDMPPFHKPEGPAPALSFKPTYYHPSAAWRATPGFVPPEFSHKSSPGKVVGPTNYPSAVMPEYTPYIFAEHPMTAIYQPYLIPGNPHEHEGTPFPSYFIDPQRSMFPHVFPAPTIPLPSPLPPSALENPYRLYQSVHQAPPIHYGMYRPPHTHEPSFQDFPTKSLLPVEGYGRDVGAGECNRYPGSRSPATTDTHSKHAKDFPRPAGSSATGSQEQGAESEMKMSPRAGCAASGSPDRPSPTGFTQNDPVSDSHHPAFESGRPHSHLPGDSLALKRIADPPSPPPAASQKDTRRPAESSAESRGQASNTFDPCSSQGTSETEEEDEVPLNLSKKHHVVEGEHVITLPVSRGSSPGTGDKHDMQDMPLNLSLRACASQSKPPSPASCSLEAPPHSPTPVQMERGSGGQYAPSSPQLESIDEQKQTAAFALCQLASSSTRTVNPEPAPSLPQGNPGNKVAQCGNSLPPSGTPDAQTVVHRSSDKGQKRPSCEEPCTFPQSTKKSKTETNRTLRKRPRCS</sequence>
<evidence type="ECO:0000259" key="12">
    <source>
        <dbReference type="Pfam" id="PF15269"/>
    </source>
</evidence>
<dbReference type="eggNOG" id="ENOG502QU7X">
    <property type="taxonomic scope" value="Eukaryota"/>
</dbReference>
<proteinExistence type="predicted"/>
<dbReference type="InterPro" id="IPR039064">
    <property type="entry name" value="ZNF750_Znf"/>
</dbReference>
<feature type="region of interest" description="Disordered" evidence="11">
    <location>
        <begin position="60"/>
        <end position="153"/>
    </location>
</feature>
<evidence type="ECO:0000256" key="8">
    <source>
        <dbReference type="ARBA" id="ARBA00023163"/>
    </source>
</evidence>
<feature type="compositionally biased region" description="Basic and acidic residues" evidence="11">
    <location>
        <begin position="131"/>
        <end position="146"/>
    </location>
</feature>
<keyword evidence="4" id="KW-0221">Differentiation</keyword>
<dbReference type="CTD" id="79755"/>
<dbReference type="InterPro" id="IPR039363">
    <property type="entry name" value="ZNF750"/>
</dbReference>
<evidence type="ECO:0000256" key="4">
    <source>
        <dbReference type="ARBA" id="ARBA00022782"/>
    </source>
</evidence>
<evidence type="ECO:0000256" key="3">
    <source>
        <dbReference type="ARBA" id="ARBA00022771"/>
    </source>
</evidence>
<keyword evidence="7" id="KW-0010">Activator</keyword>
<feature type="compositionally biased region" description="Basic and acidic residues" evidence="11">
    <location>
        <begin position="647"/>
        <end position="658"/>
    </location>
</feature>
<evidence type="ECO:0000256" key="2">
    <source>
        <dbReference type="ARBA" id="ARBA00022723"/>
    </source>
</evidence>
<dbReference type="GO" id="GO:0001228">
    <property type="term" value="F:DNA-binding transcription activator activity, RNA polymerase II-specific"/>
    <property type="evidence" value="ECO:0000318"/>
    <property type="project" value="GO_Central"/>
</dbReference>
<feature type="compositionally biased region" description="Polar residues" evidence="11">
    <location>
        <begin position="377"/>
        <end position="386"/>
    </location>
</feature>
<dbReference type="GO" id="GO:0005634">
    <property type="term" value="C:nucleus"/>
    <property type="evidence" value="ECO:0000318"/>
    <property type="project" value="GO_Central"/>
</dbReference>
<evidence type="ECO:0000256" key="11">
    <source>
        <dbReference type="SAM" id="MobiDB-lite"/>
    </source>
</evidence>
<feature type="region of interest" description="Disordered" evidence="11">
    <location>
        <begin position="346"/>
        <end position="591"/>
    </location>
</feature>
<feature type="region of interest" description="Disordered" evidence="11">
    <location>
        <begin position="604"/>
        <end position="686"/>
    </location>
</feature>
<evidence type="ECO:0000256" key="1">
    <source>
        <dbReference type="ARBA" id="ARBA00004123"/>
    </source>
</evidence>
<organism evidence="13 14">
    <name type="scientific">Lepisosteus oculatus</name>
    <name type="common">Spotted gar</name>
    <dbReference type="NCBI Taxonomy" id="7918"/>
    <lineage>
        <taxon>Eukaryota</taxon>
        <taxon>Metazoa</taxon>
        <taxon>Chordata</taxon>
        <taxon>Craniata</taxon>
        <taxon>Vertebrata</taxon>
        <taxon>Euteleostomi</taxon>
        <taxon>Actinopterygii</taxon>
        <taxon>Neopterygii</taxon>
        <taxon>Holostei</taxon>
        <taxon>Semionotiformes</taxon>
        <taxon>Lepisosteidae</taxon>
        <taxon>Lepisosteus</taxon>
    </lineage>
</organism>
<dbReference type="Ensembl" id="ENSLOCT00000017299.1">
    <property type="protein sequence ID" value="ENSLOCP00000017268.1"/>
    <property type="gene ID" value="ENSLOCG00000014010.1"/>
</dbReference>
<keyword evidence="14" id="KW-1185">Reference proteome</keyword>
<feature type="compositionally biased region" description="Polar residues" evidence="11">
    <location>
        <begin position="468"/>
        <end position="488"/>
    </location>
</feature>
<dbReference type="OrthoDB" id="8933073at2759"/>
<evidence type="ECO:0000256" key="9">
    <source>
        <dbReference type="ARBA" id="ARBA00023242"/>
    </source>
</evidence>
<keyword evidence="6" id="KW-0805">Transcription regulation</keyword>
<dbReference type="GO" id="GO:0008270">
    <property type="term" value="F:zinc ion binding"/>
    <property type="evidence" value="ECO:0007669"/>
    <property type="project" value="UniProtKB-KW"/>
</dbReference>
<dbReference type="KEGG" id="loc:102688180"/>
<feature type="domain" description="Zinc finger protein 750-like zinc finger" evidence="12">
    <location>
        <begin position="6"/>
        <end position="57"/>
    </location>
</feature>
<evidence type="ECO:0000256" key="5">
    <source>
        <dbReference type="ARBA" id="ARBA00022833"/>
    </source>
</evidence>
<dbReference type="GO" id="GO:0045944">
    <property type="term" value="P:positive regulation of transcription by RNA polymerase II"/>
    <property type="evidence" value="ECO:0000318"/>
    <property type="project" value="GO_Central"/>
</dbReference>
<evidence type="ECO:0000313" key="13">
    <source>
        <dbReference type="Ensembl" id="ENSLOCP00000017268.1"/>
    </source>
</evidence>
<feature type="compositionally biased region" description="Basic and acidic residues" evidence="11">
    <location>
        <begin position="94"/>
        <end position="108"/>
    </location>
</feature>